<keyword evidence="10" id="KW-0460">Magnesium</keyword>
<keyword evidence="5" id="KW-0479">Metal-binding</keyword>
<dbReference type="GO" id="GO:0016301">
    <property type="term" value="F:kinase activity"/>
    <property type="evidence" value="ECO:0007669"/>
    <property type="project" value="UniProtKB-KW"/>
</dbReference>
<dbReference type="SMART" id="SM01400">
    <property type="entry name" value="Pribosyltran_N"/>
    <property type="match status" value="1"/>
</dbReference>
<dbReference type="EC" id="2.7.6.1" evidence="3"/>
<dbReference type="GO" id="GO:0006015">
    <property type="term" value="P:5-phosphoribose 1-diphosphate biosynthetic process"/>
    <property type="evidence" value="ECO:0007669"/>
    <property type="project" value="TreeGrafter"/>
</dbReference>
<comment type="cofactor">
    <cofactor evidence="1">
        <name>Mg(2+)</name>
        <dbReference type="ChEBI" id="CHEBI:18420"/>
    </cofactor>
</comment>
<comment type="pathway">
    <text evidence="2">Metabolic intermediate biosynthesis; 5-phospho-alpha-D-ribose 1-diphosphate biosynthesis; 5-phospho-alpha-D-ribose 1-diphosphate from D-ribose 5-phosphate (route I): step 1/1.</text>
</comment>
<dbReference type="Pfam" id="PF13793">
    <property type="entry name" value="Pribosyltran_N"/>
    <property type="match status" value="1"/>
</dbReference>
<feature type="domain" description="Ribose-phosphate pyrophosphokinase N-terminal" evidence="16">
    <location>
        <begin position="6"/>
        <end position="121"/>
    </location>
</feature>
<dbReference type="Gene3D" id="3.40.50.2020">
    <property type="match status" value="2"/>
</dbReference>
<keyword evidence="7" id="KW-0547">Nucleotide-binding</keyword>
<reference evidence="17 18" key="1">
    <citation type="submission" date="2013-12" db="EMBL/GenBank/DDBJ databases">
        <authorList>
            <person name="Stott M."/>
        </authorList>
    </citation>
    <scope>NUCLEOTIDE SEQUENCE [LARGE SCALE GENOMIC DNA]</scope>
    <source>
        <strain evidence="17 18">K22</strain>
    </source>
</reference>
<keyword evidence="4 17" id="KW-0808">Transferase</keyword>
<reference evidence="17 18" key="2">
    <citation type="submission" date="2015-01" db="EMBL/GenBank/DDBJ databases">
        <title>Complete genome sequence of Pyrinomonas methylaliphatogenes type strain K22T.</title>
        <authorList>
            <person name="Lee K.C.Y."/>
            <person name="Power J.F."/>
            <person name="Dunfield P.F."/>
            <person name="Morgan X.C."/>
            <person name="Huttenhower C."/>
            <person name="Stott M.B."/>
        </authorList>
    </citation>
    <scope>NUCLEOTIDE SEQUENCE [LARGE SCALE GENOMIC DNA]</scope>
    <source>
        <strain evidence="17 18">K22</strain>
    </source>
</reference>
<dbReference type="PANTHER" id="PTHR10210">
    <property type="entry name" value="RIBOSE-PHOSPHATE DIPHOSPHOKINASE FAMILY MEMBER"/>
    <property type="match status" value="1"/>
</dbReference>
<keyword evidence="18" id="KW-1185">Reference proteome</keyword>
<dbReference type="STRING" id="454194.PYK22_03170"/>
<dbReference type="GO" id="GO:0002189">
    <property type="term" value="C:ribose phosphate diphosphokinase complex"/>
    <property type="evidence" value="ECO:0007669"/>
    <property type="project" value="TreeGrafter"/>
</dbReference>
<evidence type="ECO:0000256" key="8">
    <source>
        <dbReference type="ARBA" id="ARBA00022777"/>
    </source>
</evidence>
<dbReference type="InterPro" id="IPR000836">
    <property type="entry name" value="PRTase_dom"/>
</dbReference>
<dbReference type="FunFam" id="3.40.50.2020:FF:000001">
    <property type="entry name" value="Ribose-phosphate pyrophosphokinase"/>
    <property type="match status" value="1"/>
</dbReference>
<dbReference type="GO" id="GO:0005737">
    <property type="term" value="C:cytoplasm"/>
    <property type="evidence" value="ECO:0007669"/>
    <property type="project" value="TreeGrafter"/>
</dbReference>
<dbReference type="GO" id="GO:0004749">
    <property type="term" value="F:ribose phosphate diphosphokinase activity"/>
    <property type="evidence" value="ECO:0007669"/>
    <property type="project" value="UniProtKB-EC"/>
</dbReference>
<dbReference type="GO" id="GO:0000287">
    <property type="term" value="F:magnesium ion binding"/>
    <property type="evidence" value="ECO:0007669"/>
    <property type="project" value="InterPro"/>
</dbReference>
<comment type="catalytic activity">
    <reaction evidence="12">
        <text>D-ribose 5-phosphate + ATP = 5-phospho-alpha-D-ribose 1-diphosphate + AMP + H(+)</text>
        <dbReference type="Rhea" id="RHEA:15609"/>
        <dbReference type="ChEBI" id="CHEBI:15378"/>
        <dbReference type="ChEBI" id="CHEBI:30616"/>
        <dbReference type="ChEBI" id="CHEBI:58017"/>
        <dbReference type="ChEBI" id="CHEBI:78346"/>
        <dbReference type="ChEBI" id="CHEBI:456215"/>
        <dbReference type="EC" id="2.7.6.1"/>
    </reaction>
</comment>
<dbReference type="GO" id="GO:0006164">
    <property type="term" value="P:purine nucleotide biosynthetic process"/>
    <property type="evidence" value="ECO:0007669"/>
    <property type="project" value="TreeGrafter"/>
</dbReference>
<protein>
    <recommendedName>
        <fullName evidence="15">Ribose-phosphate pyrophosphokinase</fullName>
        <ecNumber evidence="3">2.7.6.1</ecNumber>
    </recommendedName>
    <alternativeName>
        <fullName evidence="11">Phosphoribosyl pyrophosphate synthase</fullName>
    </alternativeName>
</protein>
<dbReference type="NCBIfam" id="NF002320">
    <property type="entry name" value="PRK01259.1"/>
    <property type="match status" value="1"/>
</dbReference>
<evidence type="ECO:0000256" key="14">
    <source>
        <dbReference type="ARBA" id="ARBA00061444"/>
    </source>
</evidence>
<dbReference type="InterPro" id="IPR005946">
    <property type="entry name" value="Rib-P_diPkinase"/>
</dbReference>
<dbReference type="OrthoDB" id="9777067at2"/>
<dbReference type="SUPFAM" id="SSF53271">
    <property type="entry name" value="PRTase-like"/>
    <property type="match status" value="2"/>
</dbReference>
<accession>A0A0B6X1F3</accession>
<dbReference type="Proteomes" id="UP000031518">
    <property type="component" value="Unassembled WGS sequence"/>
</dbReference>
<dbReference type="GO" id="GO:0005524">
    <property type="term" value="F:ATP binding"/>
    <property type="evidence" value="ECO:0007669"/>
    <property type="project" value="UniProtKB-KW"/>
</dbReference>
<evidence type="ECO:0000256" key="15">
    <source>
        <dbReference type="ARBA" id="ARBA00069492"/>
    </source>
</evidence>
<evidence type="ECO:0000256" key="7">
    <source>
        <dbReference type="ARBA" id="ARBA00022741"/>
    </source>
</evidence>
<evidence type="ECO:0000256" key="5">
    <source>
        <dbReference type="ARBA" id="ARBA00022723"/>
    </source>
</evidence>
<dbReference type="PANTHER" id="PTHR10210:SF41">
    <property type="entry name" value="RIBOSE-PHOSPHATE PYROPHOSPHOKINASE 1, CHLOROPLASTIC"/>
    <property type="match status" value="1"/>
</dbReference>
<comment type="function">
    <text evidence="13">Involved in the biosynthesis of the central metabolite phospho-alpha-D-ribosyl-1-pyrophosphate (PRPP) via the transfer of pyrophosphoryl group from ATP to 1-hydroxyl of ribose-5-phosphate (Rib-5-P).</text>
</comment>
<evidence type="ECO:0000256" key="3">
    <source>
        <dbReference type="ARBA" id="ARBA00013247"/>
    </source>
</evidence>
<dbReference type="AlphaFoldDB" id="A0A0B6X1F3"/>
<evidence type="ECO:0000256" key="1">
    <source>
        <dbReference type="ARBA" id="ARBA00001946"/>
    </source>
</evidence>
<organism evidence="17 18">
    <name type="scientific">Pyrinomonas methylaliphatogenes</name>
    <dbReference type="NCBI Taxonomy" id="454194"/>
    <lineage>
        <taxon>Bacteria</taxon>
        <taxon>Pseudomonadati</taxon>
        <taxon>Acidobacteriota</taxon>
        <taxon>Blastocatellia</taxon>
        <taxon>Blastocatellales</taxon>
        <taxon>Pyrinomonadaceae</taxon>
        <taxon>Pyrinomonas</taxon>
    </lineage>
</organism>
<comment type="similarity">
    <text evidence="14">Belongs to the ribose-phosphate pyrophosphokinase family. Class I subfamily.</text>
</comment>
<gene>
    <name evidence="17" type="ORF">PYK22_03170</name>
</gene>
<dbReference type="CDD" id="cd06223">
    <property type="entry name" value="PRTases_typeI"/>
    <property type="match status" value="1"/>
</dbReference>
<dbReference type="InterPro" id="IPR029099">
    <property type="entry name" value="Pribosyltran_N"/>
</dbReference>
<proteinExistence type="inferred from homology"/>
<keyword evidence="8 17" id="KW-0418">Kinase</keyword>
<evidence type="ECO:0000259" key="16">
    <source>
        <dbReference type="Pfam" id="PF13793"/>
    </source>
</evidence>
<evidence type="ECO:0000256" key="12">
    <source>
        <dbReference type="ARBA" id="ARBA00049535"/>
    </source>
</evidence>
<sequence length="310" mass="33549">MARNFIIFAGTANRDLASAIARELNTTLGLAAVENFPDGETTVRLEEPVRGREVFIVQPTSPPVNDHLLELLAFADACRRASAARITAVVPYFGYARADKRHGRREPITASMIADLMQTVGIDHLITLDLHAPQIEGFFRIPVDSLTAVPTLARALRDRVPDDAVVVSPDTGRVHAATMYAHRLKTSVVVLHKQRASGTETRITHVVGDVRDRACVIVDDMISTGGTMAESIEALLAAGARPEFTLVATHGLFLPGARAKLDHPSVRAVVVTDSVEIISRDWPQLEVVSIAPLIAEAIRHTLINGAFDLA</sequence>
<keyword evidence="9" id="KW-0067">ATP-binding</keyword>
<dbReference type="Pfam" id="PF14572">
    <property type="entry name" value="Pribosyl_synth"/>
    <property type="match status" value="1"/>
</dbReference>
<dbReference type="NCBIfam" id="TIGR01251">
    <property type="entry name" value="ribP_PPkin"/>
    <property type="match status" value="1"/>
</dbReference>
<evidence type="ECO:0000313" key="18">
    <source>
        <dbReference type="Proteomes" id="UP000031518"/>
    </source>
</evidence>
<evidence type="ECO:0000256" key="2">
    <source>
        <dbReference type="ARBA" id="ARBA00004996"/>
    </source>
</evidence>
<evidence type="ECO:0000256" key="11">
    <source>
        <dbReference type="ARBA" id="ARBA00029942"/>
    </source>
</evidence>
<dbReference type="RefSeq" id="WP_041978733.1">
    <property type="nucleotide sequence ID" value="NZ_CBXV010000008.1"/>
</dbReference>
<keyword evidence="6" id="KW-0545">Nucleotide biosynthesis</keyword>
<dbReference type="InterPro" id="IPR029057">
    <property type="entry name" value="PRTase-like"/>
</dbReference>
<evidence type="ECO:0000256" key="6">
    <source>
        <dbReference type="ARBA" id="ARBA00022727"/>
    </source>
</evidence>
<evidence type="ECO:0000256" key="9">
    <source>
        <dbReference type="ARBA" id="ARBA00022840"/>
    </source>
</evidence>
<evidence type="ECO:0000256" key="13">
    <source>
        <dbReference type="ARBA" id="ARBA00054914"/>
    </source>
</evidence>
<evidence type="ECO:0000256" key="10">
    <source>
        <dbReference type="ARBA" id="ARBA00022842"/>
    </source>
</evidence>
<evidence type="ECO:0000256" key="4">
    <source>
        <dbReference type="ARBA" id="ARBA00022679"/>
    </source>
</evidence>
<evidence type="ECO:0000313" key="17">
    <source>
        <dbReference type="EMBL" id="CDM67121.1"/>
    </source>
</evidence>
<name>A0A0B6X1F3_9BACT</name>
<dbReference type="EMBL" id="CBXV010000008">
    <property type="protein sequence ID" value="CDM67121.1"/>
    <property type="molecule type" value="Genomic_DNA"/>
</dbReference>